<dbReference type="RefSeq" id="WP_191140147.1">
    <property type="nucleotide sequence ID" value="NZ_JACXAG020000002.1"/>
</dbReference>
<dbReference type="AlphaFoldDB" id="A0A926N7I7"/>
<keyword evidence="2" id="KW-1185">Reference proteome</keyword>
<evidence type="ECO:0000313" key="1">
    <source>
        <dbReference type="EMBL" id="MBD1371451.1"/>
    </source>
</evidence>
<gene>
    <name evidence="1" type="ORF">IC620_03665</name>
</gene>
<sequence length="211" mass="24979">MEGFISKKDLLEKTGISYGQLYRWKRKNLIPEAWFTRKTTYTGQETYFPEEKIIERIEKIKRLKDDLSLDDLARFFSPSLDERKFSKAFIIEYNIVSKETIDQYMNDEEITNDSIDQMLSLYMIEKALQSGEVSKEEAILFFEMIQMHAHQFHQMNCELYLIRKKGVFTCFLVSSDSVLFFDRDTKVLLCLNALKCMEELKVKIHEAEAKS</sequence>
<dbReference type="Proteomes" id="UP000661691">
    <property type="component" value="Unassembled WGS sequence"/>
</dbReference>
<accession>A0A926N7I7</accession>
<dbReference type="EMBL" id="JACXAH010000003">
    <property type="protein sequence ID" value="MBD1371451.1"/>
    <property type="molecule type" value="Genomic_DNA"/>
</dbReference>
<comment type="caution">
    <text evidence="1">The sequence shown here is derived from an EMBL/GenBank/DDBJ whole genome shotgun (WGS) entry which is preliminary data.</text>
</comment>
<name>A0A926N7I7_9BACL</name>
<organism evidence="1 2">
    <name type="scientific">Polycladospora coralii</name>
    <dbReference type="NCBI Taxonomy" id="2771432"/>
    <lineage>
        <taxon>Bacteria</taxon>
        <taxon>Bacillati</taxon>
        <taxon>Bacillota</taxon>
        <taxon>Bacilli</taxon>
        <taxon>Bacillales</taxon>
        <taxon>Thermoactinomycetaceae</taxon>
        <taxon>Polycladospora</taxon>
    </lineage>
</organism>
<dbReference type="Pfam" id="PF13171">
    <property type="entry name" value="DUF4004"/>
    <property type="match status" value="1"/>
</dbReference>
<dbReference type="InterPro" id="IPR025063">
    <property type="entry name" value="DUF4004"/>
</dbReference>
<proteinExistence type="predicted"/>
<protein>
    <submittedName>
        <fullName evidence="1">DUF4004 family protein</fullName>
    </submittedName>
</protein>
<evidence type="ECO:0000313" key="2">
    <source>
        <dbReference type="Proteomes" id="UP000661691"/>
    </source>
</evidence>
<reference evidence="2" key="1">
    <citation type="submission" date="2022-10" db="EMBL/GenBank/DDBJ databases">
        <title>A novel bacterium of genus Hazenella, isolated from South China Sea.</title>
        <authorList>
            <person name="Huang H."/>
            <person name="Mo K."/>
            <person name="Hu Y."/>
        </authorList>
    </citation>
    <scope>NUCLEOTIDE SEQUENCE [LARGE SCALE GENOMIC DNA]</scope>
    <source>
        <strain evidence="2">IB182357</strain>
    </source>
</reference>